<dbReference type="InterPro" id="IPR029058">
    <property type="entry name" value="AB_hydrolase_fold"/>
</dbReference>
<dbReference type="InterPro" id="IPR051044">
    <property type="entry name" value="MAG_DAG_Lipase"/>
</dbReference>
<feature type="domain" description="Serine aminopeptidase S33" evidence="1">
    <location>
        <begin position="29"/>
        <end position="287"/>
    </location>
</feature>
<protein>
    <submittedName>
        <fullName evidence="2">Lysophospholipase</fullName>
    </submittedName>
</protein>
<proteinExistence type="predicted"/>
<evidence type="ECO:0000259" key="1">
    <source>
        <dbReference type="Pfam" id="PF12146"/>
    </source>
</evidence>
<organism evidence="2 3">
    <name type="scientific">Staphylococcus devriesei</name>
    <dbReference type="NCBI Taxonomy" id="586733"/>
    <lineage>
        <taxon>Bacteria</taxon>
        <taxon>Bacillati</taxon>
        <taxon>Bacillota</taxon>
        <taxon>Bacilli</taxon>
        <taxon>Bacillales</taxon>
        <taxon>Staphylococcaceae</taxon>
        <taxon>Staphylococcus</taxon>
    </lineage>
</organism>
<sequence length="311" mass="35863">MSQNSYKITVEDGTMIEVKIDKAKIATFGVVHIFHGMAEHMERYEALVQSLTQQGYDVIRHNHRGHGRDIDENERGHYDDMNTIAQDAYEIAQTLHDANKDVPYIVLGHSMGSIIARLFVEKYPDIAQGLILTGTGQYHRWKGIPAMVGLKVITLFAGKRSRLKWVNQLVYKSFNKKIKKPETSSDWLSSKRDEVEKYVKDEYSGFLVSNQLIYQTVKYMTKTASLKQLKKMNPLLPILLISGKDDPFGDYGKGIKNLGKKFKQAGIKHITVQLYANRRHEILFEEDEQMIWNHMFDWIQKQVLKNNQGEG</sequence>
<dbReference type="Proteomes" id="UP000242547">
    <property type="component" value="Unassembled WGS sequence"/>
</dbReference>
<comment type="caution">
    <text evidence="2">The sequence shown here is derived from an EMBL/GenBank/DDBJ whole genome shotgun (WGS) entry which is preliminary data.</text>
</comment>
<dbReference type="RefSeq" id="WP_107505956.1">
    <property type="nucleotide sequence ID" value="NZ_CP130489.1"/>
</dbReference>
<evidence type="ECO:0000313" key="3">
    <source>
        <dbReference type="Proteomes" id="UP000242547"/>
    </source>
</evidence>
<dbReference type="SUPFAM" id="SSF53474">
    <property type="entry name" value="alpha/beta-Hydrolases"/>
    <property type="match status" value="1"/>
</dbReference>
<accession>A0A2T4KI36</accession>
<dbReference type="Pfam" id="PF12146">
    <property type="entry name" value="Hydrolase_4"/>
    <property type="match status" value="1"/>
</dbReference>
<evidence type="ECO:0000313" key="2">
    <source>
        <dbReference type="EMBL" id="PTE73585.1"/>
    </source>
</evidence>
<name>A0A2T4KI36_9STAP</name>
<dbReference type="EMBL" id="PYZL01000025">
    <property type="protein sequence ID" value="PTE73585.1"/>
    <property type="molecule type" value="Genomic_DNA"/>
</dbReference>
<reference evidence="2 3" key="1">
    <citation type="journal article" date="2016" name="Front. Microbiol.">
        <title>Comprehensive Phylogenetic Analysis of Bovine Non-aureus Staphylococci Species Based on Whole-Genome Sequencing.</title>
        <authorList>
            <person name="Naushad S."/>
            <person name="Barkema H.W."/>
            <person name="Luby C."/>
            <person name="Condas L.A."/>
            <person name="Nobrega D.B."/>
            <person name="Carson D.A."/>
            <person name="De Buck J."/>
        </authorList>
    </citation>
    <scope>NUCLEOTIDE SEQUENCE [LARGE SCALE GENOMIC DNA]</scope>
    <source>
        <strain evidence="2 3">SNUC 761</strain>
    </source>
</reference>
<dbReference type="Gene3D" id="3.40.50.1820">
    <property type="entry name" value="alpha/beta hydrolase"/>
    <property type="match status" value="1"/>
</dbReference>
<dbReference type="InterPro" id="IPR022742">
    <property type="entry name" value="Hydrolase_4"/>
</dbReference>
<dbReference type="AlphaFoldDB" id="A0A2T4KI36"/>
<gene>
    <name evidence="2" type="ORF">BUY44_05275</name>
</gene>
<dbReference type="PANTHER" id="PTHR11614">
    <property type="entry name" value="PHOSPHOLIPASE-RELATED"/>
    <property type="match status" value="1"/>
</dbReference>